<reference evidence="13 14" key="1">
    <citation type="submission" date="2019-11" db="EMBL/GenBank/DDBJ databases">
        <title>Isolation of a new High Light Tolerant Cyanobacteria.</title>
        <authorList>
            <person name="Dobson Z."/>
            <person name="Vaughn N."/>
            <person name="Vaughn M."/>
            <person name="Fromme P."/>
            <person name="Mazor Y."/>
        </authorList>
    </citation>
    <scope>NUCLEOTIDE SEQUENCE [LARGE SCALE GENOMIC DNA]</scope>
    <source>
        <strain evidence="13 14">0216</strain>
    </source>
</reference>
<dbReference type="Proteomes" id="UP000437131">
    <property type="component" value="Unassembled WGS sequence"/>
</dbReference>
<comment type="subcellular location">
    <subcellularLocation>
        <location evidence="8">Cellular thylakoid membrane</location>
        <topology evidence="8">Peripheral membrane protein</topology>
    </subcellularLocation>
    <subcellularLocation>
        <location evidence="1">Endomembrane system</location>
        <topology evidence="1">Peripheral membrane protein</topology>
    </subcellularLocation>
</comment>
<dbReference type="GO" id="GO:0005524">
    <property type="term" value="F:ATP binding"/>
    <property type="evidence" value="ECO:0007669"/>
    <property type="project" value="UniProtKB-UniRule"/>
</dbReference>
<dbReference type="InterPro" id="IPR036771">
    <property type="entry name" value="ATPsynth_dsu/esu_N"/>
</dbReference>
<proteinExistence type="inferred from homology"/>
<dbReference type="GO" id="GO:0045259">
    <property type="term" value="C:proton-transporting ATP synthase complex"/>
    <property type="evidence" value="ECO:0007669"/>
    <property type="project" value="UniProtKB-KW"/>
</dbReference>
<keyword evidence="5 8" id="KW-0472">Membrane</keyword>
<dbReference type="AlphaFoldDB" id="A0A844H277"/>
<feature type="domain" description="ATP synthase F1 complex delta/epsilon subunit N-terminal" evidence="12">
    <location>
        <begin position="3"/>
        <end position="82"/>
    </location>
</feature>
<dbReference type="CDD" id="cd12152">
    <property type="entry name" value="F1-ATPase_delta"/>
    <property type="match status" value="1"/>
</dbReference>
<dbReference type="HAMAP" id="MF_00530">
    <property type="entry name" value="ATP_synth_epsil_bac"/>
    <property type="match status" value="1"/>
</dbReference>
<organism evidence="13 14">
    <name type="scientific">Cyanobacterium aponinum 0216</name>
    <dbReference type="NCBI Taxonomy" id="2676140"/>
    <lineage>
        <taxon>Bacteria</taxon>
        <taxon>Bacillati</taxon>
        <taxon>Cyanobacteriota</taxon>
        <taxon>Cyanophyceae</taxon>
        <taxon>Oscillatoriophycideae</taxon>
        <taxon>Chroococcales</taxon>
        <taxon>Geminocystaceae</taxon>
        <taxon>Cyanobacterium</taxon>
    </lineage>
</organism>
<feature type="domain" description="ATP synthase epsilon subunit C-terminal" evidence="11">
    <location>
        <begin position="86"/>
        <end position="134"/>
    </location>
</feature>
<keyword evidence="7 8" id="KW-0066">ATP synthesis</keyword>
<keyword evidence="4 8" id="KW-0406">Ion transport</keyword>
<comment type="function">
    <text evidence="8">Produces ATP from ADP in the presence of a proton gradient across the membrane.</text>
</comment>
<comment type="subunit">
    <text evidence="8 9">F-type ATPases have 2 components, CF(1) - the catalytic core - and CF(0) - the membrane proton channel. CF(1) has five subunits: alpha(3), beta(3), gamma(1), delta(1), epsilon(1). CF(0) has three main subunits: a, b and c.</text>
</comment>
<evidence type="ECO:0000259" key="11">
    <source>
        <dbReference type="Pfam" id="PF00401"/>
    </source>
</evidence>
<comment type="caution">
    <text evidence="13">The sequence shown here is derived from an EMBL/GenBank/DDBJ whole genome shotgun (WGS) entry which is preliminary data.</text>
</comment>
<evidence type="ECO:0000256" key="5">
    <source>
        <dbReference type="ARBA" id="ARBA00023136"/>
    </source>
</evidence>
<dbReference type="GO" id="GO:0031676">
    <property type="term" value="C:plasma membrane-derived thylakoid membrane"/>
    <property type="evidence" value="ECO:0007669"/>
    <property type="project" value="UniProtKB-SubCell"/>
</dbReference>
<dbReference type="EMBL" id="WMIA01000024">
    <property type="protein sequence ID" value="MTF40256.1"/>
    <property type="molecule type" value="Genomic_DNA"/>
</dbReference>
<keyword evidence="8" id="KW-0793">Thylakoid</keyword>
<evidence type="ECO:0000256" key="10">
    <source>
        <dbReference type="SAM" id="MobiDB-lite"/>
    </source>
</evidence>
<sequence length="134" mass="14590">MTLTVRVITPDKIVWDQTAQEVILPSSTGQLGILTDHAPLLTSLDVGVMRVRPDNKEWKSIAVMGGFAEVENNEIKVLVNGAQLGETIDKEQAQIAVNEAQTALDQATAKGDRREQMKATRQLKKAKARLQAAG</sequence>
<dbReference type="Pfam" id="PF00401">
    <property type="entry name" value="ATP-synt_DE"/>
    <property type="match status" value="1"/>
</dbReference>
<name>A0A844H277_9CHRO</name>
<evidence type="ECO:0000313" key="14">
    <source>
        <dbReference type="Proteomes" id="UP000437131"/>
    </source>
</evidence>
<evidence type="ECO:0000256" key="9">
    <source>
        <dbReference type="RuleBase" id="RU003656"/>
    </source>
</evidence>
<evidence type="ECO:0000259" key="12">
    <source>
        <dbReference type="Pfam" id="PF02823"/>
    </source>
</evidence>
<dbReference type="GO" id="GO:0012505">
    <property type="term" value="C:endomembrane system"/>
    <property type="evidence" value="ECO:0007669"/>
    <property type="project" value="UniProtKB-SubCell"/>
</dbReference>
<dbReference type="InterPro" id="IPR001469">
    <property type="entry name" value="ATP_synth_F1_dsu/esu"/>
</dbReference>
<keyword evidence="6 8" id="KW-0139">CF(1)</keyword>
<evidence type="ECO:0000256" key="1">
    <source>
        <dbReference type="ARBA" id="ARBA00004184"/>
    </source>
</evidence>
<dbReference type="NCBIfam" id="TIGR01216">
    <property type="entry name" value="ATP_synt_epsi"/>
    <property type="match status" value="1"/>
</dbReference>
<evidence type="ECO:0000256" key="4">
    <source>
        <dbReference type="ARBA" id="ARBA00023065"/>
    </source>
</evidence>
<evidence type="ECO:0000313" key="13">
    <source>
        <dbReference type="EMBL" id="MTF40256.1"/>
    </source>
</evidence>
<protein>
    <recommendedName>
        <fullName evidence="8">ATP synthase epsilon chain</fullName>
    </recommendedName>
    <alternativeName>
        <fullName evidence="8">ATP synthase F1 sector epsilon subunit</fullName>
    </alternativeName>
    <alternativeName>
        <fullName evidence="8">F-ATPase epsilon subunit</fullName>
    </alternativeName>
</protein>
<keyword evidence="8" id="KW-0375">Hydrogen ion transport</keyword>
<evidence type="ECO:0000256" key="6">
    <source>
        <dbReference type="ARBA" id="ARBA00023196"/>
    </source>
</evidence>
<dbReference type="PANTHER" id="PTHR13822">
    <property type="entry name" value="ATP SYNTHASE DELTA/EPSILON CHAIN"/>
    <property type="match status" value="1"/>
</dbReference>
<dbReference type="GO" id="GO:0046933">
    <property type="term" value="F:proton-transporting ATP synthase activity, rotational mechanism"/>
    <property type="evidence" value="ECO:0007669"/>
    <property type="project" value="UniProtKB-UniRule"/>
</dbReference>
<comment type="similarity">
    <text evidence="2 8 9">Belongs to the ATPase epsilon chain family.</text>
</comment>
<evidence type="ECO:0000256" key="7">
    <source>
        <dbReference type="ARBA" id="ARBA00023310"/>
    </source>
</evidence>
<accession>A0A844H277</accession>
<evidence type="ECO:0000256" key="2">
    <source>
        <dbReference type="ARBA" id="ARBA00005712"/>
    </source>
</evidence>
<dbReference type="PANTHER" id="PTHR13822:SF10">
    <property type="entry name" value="ATP SYNTHASE EPSILON CHAIN, CHLOROPLASTIC"/>
    <property type="match status" value="1"/>
</dbReference>
<dbReference type="Pfam" id="PF02823">
    <property type="entry name" value="ATP-synt_DE_N"/>
    <property type="match status" value="1"/>
</dbReference>
<dbReference type="Gene3D" id="1.10.287.540">
    <property type="entry name" value="Helix hairpin bin"/>
    <property type="match status" value="1"/>
</dbReference>
<evidence type="ECO:0000256" key="3">
    <source>
        <dbReference type="ARBA" id="ARBA00022448"/>
    </source>
</evidence>
<evidence type="ECO:0000256" key="8">
    <source>
        <dbReference type="HAMAP-Rule" id="MF_00530"/>
    </source>
</evidence>
<dbReference type="SUPFAM" id="SSF51344">
    <property type="entry name" value="Epsilon subunit of F1F0-ATP synthase N-terminal domain"/>
    <property type="match status" value="1"/>
</dbReference>
<dbReference type="InterPro" id="IPR020546">
    <property type="entry name" value="ATP_synth_F1_dsu/esu_N"/>
</dbReference>
<dbReference type="InterPro" id="IPR020547">
    <property type="entry name" value="ATP_synth_F1_esu_C"/>
</dbReference>
<dbReference type="Gene3D" id="2.60.15.10">
    <property type="entry name" value="F0F1 ATP synthase delta/epsilon subunit, N-terminal"/>
    <property type="match status" value="1"/>
</dbReference>
<gene>
    <name evidence="8" type="primary">atpC</name>
    <name evidence="13" type="ORF">GGC33_15150</name>
</gene>
<dbReference type="RefSeq" id="WP_155084491.1">
    <property type="nucleotide sequence ID" value="NZ_WMIA01000024.1"/>
</dbReference>
<feature type="region of interest" description="Disordered" evidence="10">
    <location>
        <begin position="106"/>
        <end position="134"/>
    </location>
</feature>
<keyword evidence="3 8" id="KW-0813">Transport</keyword>